<evidence type="ECO:0000256" key="6">
    <source>
        <dbReference type="ARBA" id="ARBA00022989"/>
    </source>
</evidence>
<keyword evidence="5 11" id="KW-0067">ATP-binding</keyword>
<dbReference type="PROSITE" id="PS50893">
    <property type="entry name" value="ABC_TRANSPORTER_2"/>
    <property type="match status" value="1"/>
</dbReference>
<evidence type="ECO:0000256" key="3">
    <source>
        <dbReference type="ARBA" id="ARBA00022692"/>
    </source>
</evidence>
<evidence type="ECO:0000259" key="10">
    <source>
        <dbReference type="PROSITE" id="PS50929"/>
    </source>
</evidence>
<keyword evidence="7 8" id="KW-0472">Membrane</keyword>
<evidence type="ECO:0000256" key="7">
    <source>
        <dbReference type="ARBA" id="ARBA00023136"/>
    </source>
</evidence>
<dbReference type="CDD" id="cd03223">
    <property type="entry name" value="ABCD_peroxisomal_ALDP"/>
    <property type="match status" value="1"/>
</dbReference>
<reference evidence="11 12" key="1">
    <citation type="submission" date="2016-01" db="EMBL/GenBank/DDBJ databases">
        <title>The new phylogeny of the genus Mycobacterium.</title>
        <authorList>
            <person name="Tarcisio F."/>
            <person name="Conor M."/>
            <person name="Antonella G."/>
            <person name="Elisabetta G."/>
            <person name="Giulia F.S."/>
            <person name="Sara T."/>
            <person name="Anna F."/>
            <person name="Clotilde B."/>
            <person name="Roberto B."/>
            <person name="Veronica D.S."/>
            <person name="Fabio R."/>
            <person name="Monica P."/>
            <person name="Olivier J."/>
            <person name="Enrico T."/>
            <person name="Nicola S."/>
        </authorList>
    </citation>
    <scope>NUCLEOTIDE SEQUENCE [LARGE SCALE GENOMIC DNA]</scope>
    <source>
        <strain evidence="11 12">DSM 44572</strain>
    </source>
</reference>
<dbReference type="SMART" id="SM00382">
    <property type="entry name" value="AAA"/>
    <property type="match status" value="1"/>
</dbReference>
<dbReference type="SUPFAM" id="SSF52540">
    <property type="entry name" value="P-loop containing nucleoside triphosphate hydrolases"/>
    <property type="match status" value="1"/>
</dbReference>
<keyword evidence="4" id="KW-0547">Nucleotide-binding</keyword>
<evidence type="ECO:0000313" key="12">
    <source>
        <dbReference type="Proteomes" id="UP000193529"/>
    </source>
</evidence>
<keyword evidence="6 8" id="KW-1133">Transmembrane helix</keyword>
<dbReference type="InterPro" id="IPR011527">
    <property type="entry name" value="ABC1_TM_dom"/>
</dbReference>
<dbReference type="InterPro" id="IPR017871">
    <property type="entry name" value="ABC_transporter-like_CS"/>
</dbReference>
<feature type="transmembrane region" description="Helical" evidence="8">
    <location>
        <begin position="65"/>
        <end position="86"/>
    </location>
</feature>
<dbReference type="InterPro" id="IPR003593">
    <property type="entry name" value="AAA+_ATPase"/>
</dbReference>
<feature type="transmembrane region" description="Helical" evidence="8">
    <location>
        <begin position="249"/>
        <end position="268"/>
    </location>
</feature>
<keyword evidence="2" id="KW-0813">Transport</keyword>
<dbReference type="Gene3D" id="1.20.1560.10">
    <property type="entry name" value="ABC transporter type 1, transmembrane domain"/>
    <property type="match status" value="1"/>
</dbReference>
<dbReference type="OrthoDB" id="9810134at2"/>
<dbReference type="Proteomes" id="UP000193529">
    <property type="component" value="Unassembled WGS sequence"/>
</dbReference>
<evidence type="ECO:0000259" key="9">
    <source>
        <dbReference type="PROSITE" id="PS50893"/>
    </source>
</evidence>
<proteinExistence type="predicted"/>
<name>A0A1X1ZVI6_9MYCO</name>
<dbReference type="GO" id="GO:0016887">
    <property type="term" value="F:ATP hydrolysis activity"/>
    <property type="evidence" value="ECO:0007669"/>
    <property type="project" value="InterPro"/>
</dbReference>
<gene>
    <name evidence="11" type="ORF">AWC19_27975</name>
</gene>
<evidence type="ECO:0000313" key="11">
    <source>
        <dbReference type="EMBL" id="ORW28034.1"/>
    </source>
</evidence>
<dbReference type="PROSITE" id="PS50929">
    <property type="entry name" value="ABC_TM1F"/>
    <property type="match status" value="1"/>
</dbReference>
<evidence type="ECO:0000256" key="5">
    <source>
        <dbReference type="ARBA" id="ARBA00022840"/>
    </source>
</evidence>
<feature type="domain" description="ABC transporter" evidence="9">
    <location>
        <begin position="427"/>
        <end position="639"/>
    </location>
</feature>
<comment type="caution">
    <text evidence="11">The sequence shown here is derived from an EMBL/GenBank/DDBJ whole genome shotgun (WGS) entry which is preliminary data.</text>
</comment>
<dbReference type="AlphaFoldDB" id="A0A1X1ZVI6"/>
<sequence length="639" mass="71419">MGPKLFKPSIDWSAAPLDSLRWVAIAWVISAVCVVATLILFRYFTPWGRQFWRITRGYFVGRSSIKVWLMLGVLLLSVLLSVRLMVLFSYQSNDLATAVQKAVQGIAADDEKLKQSGIHGFWVSIAIFTLLATIFIIRVMADIYLTQRFIIAWRVWLTANLTDDWLGGRAYYRDLFIDNTIDNPDQRIQQDIDIFTTNAGGTPNTPSNGTTNTLLFGAVNAVASVLSFAAILWNLSGGLNVFGVEVPRAMFWTVLIYVLVATVAAIWLGRPLIRLSFNNEKLNAAFRYALMRLRDAAEAVGFYRGERVERAQLWRRFTPIISNYRRFVRRTIIFSGWNYSMTQAIVPLPWIIQAPRLFAGKLDFGDVTQTATAFSNIEESLSFFRNNYDAFAAFRAAIIRLHGLVDANSKGRALPAILVKPSEEATVELRDIEVRTPAGDRLIDPLDVQLDEGDSLVITGRSGAGKTTLLRSLAELWPYASGTLCRPEGDNATMFLSQLPYVPLGSLRTVVCYPNEPDDVSDAELHEVLTKVALAPLAARLDEEQDWAKVLSPGEQQRVAFARILLTKPKAVFLDEATSALDEGLEFALYQLVRTELPNTVLVSVSHRPTVEQHHAQQLHLLGGGEWRLGPVEKEPARV</sequence>
<dbReference type="GO" id="GO:0140359">
    <property type="term" value="F:ABC-type transporter activity"/>
    <property type="evidence" value="ECO:0007669"/>
    <property type="project" value="InterPro"/>
</dbReference>
<accession>A0A1X1ZVI6</accession>
<dbReference type="PANTHER" id="PTHR11384:SF59">
    <property type="entry name" value="LYSOSOMAL COBALAMIN TRANSPORTER ABCD4"/>
    <property type="match status" value="1"/>
</dbReference>
<dbReference type="STRING" id="153971.AWC19_27975"/>
<keyword evidence="3 8" id="KW-0812">Transmembrane</keyword>
<dbReference type="PANTHER" id="PTHR11384">
    <property type="entry name" value="ATP-BINDING CASSETTE, SUB-FAMILY D MEMBER"/>
    <property type="match status" value="1"/>
</dbReference>
<dbReference type="PROSITE" id="PS00211">
    <property type="entry name" value="ABC_TRANSPORTER_1"/>
    <property type="match status" value="1"/>
</dbReference>
<dbReference type="InterPro" id="IPR050835">
    <property type="entry name" value="ABC_transporter_sub-D"/>
</dbReference>
<evidence type="ECO:0000256" key="4">
    <source>
        <dbReference type="ARBA" id="ARBA00022741"/>
    </source>
</evidence>
<dbReference type="GO" id="GO:0005524">
    <property type="term" value="F:ATP binding"/>
    <property type="evidence" value="ECO:0007669"/>
    <property type="project" value="UniProtKB-KW"/>
</dbReference>
<dbReference type="InterPro" id="IPR027417">
    <property type="entry name" value="P-loop_NTPase"/>
</dbReference>
<feature type="transmembrane region" description="Helical" evidence="8">
    <location>
        <begin position="121"/>
        <end position="141"/>
    </location>
</feature>
<evidence type="ECO:0000256" key="8">
    <source>
        <dbReference type="SAM" id="Phobius"/>
    </source>
</evidence>
<dbReference type="InterPro" id="IPR036640">
    <property type="entry name" value="ABC1_TM_sf"/>
</dbReference>
<feature type="transmembrane region" description="Helical" evidence="8">
    <location>
        <begin position="20"/>
        <end position="44"/>
    </location>
</feature>
<organism evidence="11 12">
    <name type="scientific">Mycobacterium palustre</name>
    <dbReference type="NCBI Taxonomy" id="153971"/>
    <lineage>
        <taxon>Bacteria</taxon>
        <taxon>Bacillati</taxon>
        <taxon>Actinomycetota</taxon>
        <taxon>Actinomycetes</taxon>
        <taxon>Mycobacteriales</taxon>
        <taxon>Mycobacteriaceae</taxon>
        <taxon>Mycobacterium</taxon>
        <taxon>Mycobacterium simiae complex</taxon>
    </lineage>
</organism>
<comment type="subcellular location">
    <subcellularLocation>
        <location evidence="1">Cell membrane</location>
        <topology evidence="1">Multi-pass membrane protein</topology>
    </subcellularLocation>
</comment>
<dbReference type="Gene3D" id="3.40.50.300">
    <property type="entry name" value="P-loop containing nucleotide triphosphate hydrolases"/>
    <property type="match status" value="1"/>
</dbReference>
<dbReference type="EMBL" id="LQPJ01000066">
    <property type="protein sequence ID" value="ORW28034.1"/>
    <property type="molecule type" value="Genomic_DNA"/>
</dbReference>
<feature type="domain" description="ABC transmembrane type-1" evidence="10">
    <location>
        <begin position="68"/>
        <end position="393"/>
    </location>
</feature>
<dbReference type="Pfam" id="PF06472">
    <property type="entry name" value="ABC_membrane_2"/>
    <property type="match status" value="1"/>
</dbReference>
<keyword evidence="12" id="KW-1185">Reference proteome</keyword>
<dbReference type="InterPro" id="IPR003439">
    <property type="entry name" value="ABC_transporter-like_ATP-bd"/>
</dbReference>
<evidence type="ECO:0000256" key="2">
    <source>
        <dbReference type="ARBA" id="ARBA00022448"/>
    </source>
</evidence>
<protein>
    <submittedName>
        <fullName evidence="11">Multidrug ABC transporter ATP-binding protein</fullName>
    </submittedName>
</protein>
<dbReference type="RefSeq" id="WP_085077121.1">
    <property type="nucleotide sequence ID" value="NZ_JACKRZ010000352.1"/>
</dbReference>
<evidence type="ECO:0000256" key="1">
    <source>
        <dbReference type="ARBA" id="ARBA00004651"/>
    </source>
</evidence>
<dbReference type="GO" id="GO:0005886">
    <property type="term" value="C:plasma membrane"/>
    <property type="evidence" value="ECO:0007669"/>
    <property type="project" value="UniProtKB-SubCell"/>
</dbReference>
<feature type="transmembrane region" description="Helical" evidence="8">
    <location>
        <begin position="214"/>
        <end position="233"/>
    </location>
</feature>
<dbReference type="SUPFAM" id="SSF90123">
    <property type="entry name" value="ABC transporter transmembrane region"/>
    <property type="match status" value="1"/>
</dbReference>
<dbReference type="Pfam" id="PF00005">
    <property type="entry name" value="ABC_tran"/>
    <property type="match status" value="1"/>
</dbReference>